<evidence type="ECO:0000313" key="2">
    <source>
        <dbReference type="Proteomes" id="UP000239899"/>
    </source>
</evidence>
<reference evidence="1 2" key="1">
    <citation type="journal article" date="2018" name="Plant J.">
        <title>Genome sequences of Chlorella sorokiniana UTEX 1602 and Micractinium conductrix SAG 241.80: implications to maltose excretion by a green alga.</title>
        <authorList>
            <person name="Arriola M.B."/>
            <person name="Velmurugan N."/>
            <person name="Zhang Y."/>
            <person name="Plunkett M.H."/>
            <person name="Hondzo H."/>
            <person name="Barney B.M."/>
        </authorList>
    </citation>
    <scope>NUCLEOTIDE SEQUENCE [LARGE SCALE GENOMIC DNA]</scope>
    <source>
        <strain evidence="2">UTEX 1602</strain>
    </source>
</reference>
<accession>A0A2P6TJT3</accession>
<gene>
    <name evidence="1" type="ORF">C2E21_6596</name>
</gene>
<organism evidence="1 2">
    <name type="scientific">Chlorella sorokiniana</name>
    <name type="common">Freshwater green alga</name>
    <dbReference type="NCBI Taxonomy" id="3076"/>
    <lineage>
        <taxon>Eukaryota</taxon>
        <taxon>Viridiplantae</taxon>
        <taxon>Chlorophyta</taxon>
        <taxon>core chlorophytes</taxon>
        <taxon>Trebouxiophyceae</taxon>
        <taxon>Chlorellales</taxon>
        <taxon>Chlorellaceae</taxon>
        <taxon>Chlorella clade</taxon>
        <taxon>Chlorella</taxon>
    </lineage>
</organism>
<dbReference type="AlphaFoldDB" id="A0A2P6TJT3"/>
<sequence>MAMCVRAEGWAALPRDVLGPILCHAAEDAQAAGPITLPAAEALLAALGPCRHWRAVALQEVTFCLRLESYDQLQHPLLLQLACRELVLPELPLPEPPCPRGAASTLAAAATAAAVAAAEAAAVVQLLGQPTFQQHSGACLRRLGNYPGRAAELVPGLLHSFPRLQCVGLQANHEWALDVGRALPPGCLPPSLRRLEARLGPLEGLHWLPAEPLDQVRICARSVRLWDAQPPLSCTALRLEAAHRLTVSVEALWSLEGLQSLELVASHGDLTLRPLPANEPAVWAQQPGPIYDYALPGPALAAKWLRCLAPLFAAGRRLQQLSLAAQRMFLLVHNAEEDANGYVEPGLELTLLSPLPPPPDGAWPVPFPAAWPPLAMDTSEAGLAGELRTHVPAAPSGTTVLVVAREAAAGLAQR</sequence>
<dbReference type="Proteomes" id="UP000239899">
    <property type="component" value="Unassembled WGS sequence"/>
</dbReference>
<dbReference type="OrthoDB" id="10383986at2759"/>
<keyword evidence="2" id="KW-1185">Reference proteome</keyword>
<evidence type="ECO:0000313" key="1">
    <source>
        <dbReference type="EMBL" id="PRW44341.1"/>
    </source>
</evidence>
<dbReference type="EMBL" id="LHPG02000013">
    <property type="protein sequence ID" value="PRW44341.1"/>
    <property type="molecule type" value="Genomic_DNA"/>
</dbReference>
<name>A0A2P6TJT3_CHLSO</name>
<protein>
    <submittedName>
        <fullName evidence="1">Uncharacterized protein</fullName>
    </submittedName>
</protein>
<comment type="caution">
    <text evidence="1">The sequence shown here is derived from an EMBL/GenBank/DDBJ whole genome shotgun (WGS) entry which is preliminary data.</text>
</comment>
<proteinExistence type="predicted"/>